<dbReference type="InterPro" id="IPR004635">
    <property type="entry name" value="Pept_S49_SppA"/>
</dbReference>
<name>A0AAW2SUM3_9LAMI</name>
<evidence type="ECO:0000256" key="2">
    <source>
        <dbReference type="ARBA" id="ARBA00008683"/>
    </source>
</evidence>
<dbReference type="GO" id="GO:0006465">
    <property type="term" value="P:signal peptide processing"/>
    <property type="evidence" value="ECO:0007669"/>
    <property type="project" value="InterPro"/>
</dbReference>
<keyword evidence="5" id="KW-0720">Serine protease</keyword>
<dbReference type="InterPro" id="IPR029045">
    <property type="entry name" value="ClpP/crotonase-like_dom_sf"/>
</dbReference>
<evidence type="ECO:0000313" key="9">
    <source>
        <dbReference type="EMBL" id="KAL0396092.1"/>
    </source>
</evidence>
<comment type="subcellular location">
    <subcellularLocation>
        <location evidence="1">Membrane</location>
    </subcellularLocation>
</comment>
<evidence type="ECO:0000256" key="7">
    <source>
        <dbReference type="PIRSR" id="PIRSR001217-1"/>
    </source>
</evidence>
<dbReference type="EMBL" id="JACGWM010000001">
    <property type="protein sequence ID" value="KAL0396092.1"/>
    <property type="molecule type" value="Genomic_DNA"/>
</dbReference>
<comment type="similarity">
    <text evidence="2">Belongs to the peptidase S49 family.</text>
</comment>
<keyword evidence="3 9" id="KW-0645">Protease</keyword>
<feature type="active site" description="Proton donor/acceptor" evidence="7">
    <location>
        <position position="266"/>
    </location>
</feature>
<dbReference type="GO" id="GO:0008236">
    <property type="term" value="F:serine-type peptidase activity"/>
    <property type="evidence" value="ECO:0007669"/>
    <property type="project" value="UniProtKB-KW"/>
</dbReference>
<dbReference type="InterPro" id="IPR047272">
    <property type="entry name" value="S49_SppA_C"/>
</dbReference>
<dbReference type="PANTHER" id="PTHR33209:SF1">
    <property type="entry name" value="PEPTIDASE S49 DOMAIN-CONTAINING PROTEIN"/>
    <property type="match status" value="1"/>
</dbReference>
<dbReference type="AlphaFoldDB" id="A0AAW2SUM3"/>
<dbReference type="CDD" id="cd07023">
    <property type="entry name" value="S49_Sppa_N_C"/>
    <property type="match status" value="1"/>
</dbReference>
<comment type="caution">
    <text evidence="9">The sequence shown here is derived from an EMBL/GenBank/DDBJ whole genome shotgun (WGS) entry which is preliminary data.</text>
</comment>
<evidence type="ECO:0000256" key="5">
    <source>
        <dbReference type="ARBA" id="ARBA00022825"/>
    </source>
</evidence>
<dbReference type="NCBIfam" id="TIGR00706">
    <property type="entry name" value="SppA_dom"/>
    <property type="match status" value="1"/>
</dbReference>
<evidence type="ECO:0000256" key="1">
    <source>
        <dbReference type="ARBA" id="ARBA00004370"/>
    </source>
</evidence>
<accession>A0AAW2SUM3</accession>
<feature type="domain" description="Peptidase S49" evidence="8">
    <location>
        <begin position="449"/>
        <end position="600"/>
    </location>
</feature>
<evidence type="ECO:0000256" key="3">
    <source>
        <dbReference type="ARBA" id="ARBA00022670"/>
    </source>
</evidence>
<evidence type="ECO:0000259" key="8">
    <source>
        <dbReference type="Pfam" id="PF01343"/>
    </source>
</evidence>
<evidence type="ECO:0000256" key="4">
    <source>
        <dbReference type="ARBA" id="ARBA00022801"/>
    </source>
</evidence>
<keyword evidence="4" id="KW-0378">Hydrolase</keyword>
<dbReference type="InterPro" id="IPR004634">
    <property type="entry name" value="Pept_S49_pIV"/>
</dbReference>
<protein>
    <submittedName>
        <fullName evidence="9">Serine protease SPPA, chloroplastic</fullName>
    </submittedName>
</protein>
<organism evidence="9">
    <name type="scientific">Sesamum calycinum</name>
    <dbReference type="NCBI Taxonomy" id="2727403"/>
    <lineage>
        <taxon>Eukaryota</taxon>
        <taxon>Viridiplantae</taxon>
        <taxon>Streptophyta</taxon>
        <taxon>Embryophyta</taxon>
        <taxon>Tracheophyta</taxon>
        <taxon>Spermatophyta</taxon>
        <taxon>Magnoliopsida</taxon>
        <taxon>eudicotyledons</taxon>
        <taxon>Gunneridae</taxon>
        <taxon>Pentapetalae</taxon>
        <taxon>asterids</taxon>
        <taxon>lamiids</taxon>
        <taxon>Lamiales</taxon>
        <taxon>Pedaliaceae</taxon>
        <taxon>Sesamum</taxon>
    </lineage>
</organism>
<feature type="domain" description="Peptidase S49" evidence="8">
    <location>
        <begin position="258"/>
        <end position="346"/>
    </location>
</feature>
<dbReference type="InterPro" id="IPR047217">
    <property type="entry name" value="S49_SppA_67K_type_N"/>
</dbReference>
<sequence length="681" mass="76460">MSKLLLYSRRFSSLSLSHDQLLLTPKFRRFTLNILHFRSFSADVNGETKPDTARSIGYDGEGPGYTDTKYPSGEFVFKQRSTREEFLLKTRLFFALPWERFEKGSVLKMILRGEITDQLKSFPRALSLPQICENFEKAAYDPRLVGIYLHIDTLNCGWGKLEEIRRHILNFKKSGKFITGYVPACGVKEYYIGCACDELYAPPSAYVGLYGLLVQASFLGASICPTLYLPGANIFNDFQHWKMGMLSVVCLRKLVLKHRSRIGKYKTLGDQLTRKSMSDENREMLTALLDNMYSNWLDKISLAKGKKKEDIENFINEGVYQVERMKQEGLITDIKYDDEVMCLLRKRLGIPNTKRLPTVGYRKYSSVRRWTLGLTGYEDQIAIIRASGSISRTQGRFRTPSSRIIAEQFIEKIRSIRVSKKYKAVVIRIDSPGGDALASDLMWREIKLLAATKPVIASLSDVAASGGYYMAMAADAIVAEHLTLTGSIGVVTGKINVGKLYEHIGFSKEIISRGRYAELAAAEHRPLRADEAELFAKRAQDMYKQFRDKAAFSRSMSVDKMEQAAQGRVWTGHDAASLGLVDAIGGLARAVAIAKQKANIPLEKQVTLVELSRTSSSPLEILRDMGNTFVEADEAVKDLIHEMTSSDAIQARMDGILFEKLGGTTYANSALALVKNYLRSL</sequence>
<proteinExistence type="inferred from homology"/>
<dbReference type="CDD" id="cd07018">
    <property type="entry name" value="S49_SppA_67K_type"/>
    <property type="match status" value="1"/>
</dbReference>
<dbReference type="Pfam" id="PF01343">
    <property type="entry name" value="Peptidase_S49"/>
    <property type="match status" value="2"/>
</dbReference>
<reference evidence="9" key="2">
    <citation type="journal article" date="2024" name="Plant">
        <title>Genomic evolution and insights into agronomic trait innovations of Sesamum species.</title>
        <authorList>
            <person name="Miao H."/>
            <person name="Wang L."/>
            <person name="Qu L."/>
            <person name="Liu H."/>
            <person name="Sun Y."/>
            <person name="Le M."/>
            <person name="Wang Q."/>
            <person name="Wei S."/>
            <person name="Zheng Y."/>
            <person name="Lin W."/>
            <person name="Duan Y."/>
            <person name="Cao H."/>
            <person name="Xiong S."/>
            <person name="Wang X."/>
            <person name="Wei L."/>
            <person name="Li C."/>
            <person name="Ma Q."/>
            <person name="Ju M."/>
            <person name="Zhao R."/>
            <person name="Li G."/>
            <person name="Mu C."/>
            <person name="Tian Q."/>
            <person name="Mei H."/>
            <person name="Zhang T."/>
            <person name="Gao T."/>
            <person name="Zhang H."/>
        </authorList>
    </citation>
    <scope>NUCLEOTIDE SEQUENCE</scope>
    <source>
        <strain evidence="9">KEN8</strain>
    </source>
</reference>
<dbReference type="SUPFAM" id="SSF52096">
    <property type="entry name" value="ClpP/crotonase"/>
    <property type="match status" value="2"/>
</dbReference>
<dbReference type="GO" id="GO:0016020">
    <property type="term" value="C:membrane"/>
    <property type="evidence" value="ECO:0007669"/>
    <property type="project" value="UniProtKB-SubCell"/>
</dbReference>
<dbReference type="PIRSF" id="PIRSF001217">
    <property type="entry name" value="Protease_4_SppA"/>
    <property type="match status" value="1"/>
</dbReference>
<keyword evidence="6" id="KW-0472">Membrane</keyword>
<gene>
    <name evidence="9" type="ORF">Scaly_0057600</name>
</gene>
<dbReference type="PANTHER" id="PTHR33209">
    <property type="entry name" value="PROTEASE 4"/>
    <property type="match status" value="1"/>
</dbReference>
<reference evidence="9" key="1">
    <citation type="submission" date="2020-06" db="EMBL/GenBank/DDBJ databases">
        <authorList>
            <person name="Li T."/>
            <person name="Hu X."/>
            <person name="Zhang T."/>
            <person name="Song X."/>
            <person name="Zhang H."/>
            <person name="Dai N."/>
            <person name="Sheng W."/>
            <person name="Hou X."/>
            <person name="Wei L."/>
        </authorList>
    </citation>
    <scope>NUCLEOTIDE SEQUENCE</scope>
    <source>
        <strain evidence="9">KEN8</strain>
        <tissue evidence="9">Leaf</tissue>
    </source>
</reference>
<feature type="active site" description="Nucleophile" evidence="7">
    <location>
        <position position="465"/>
    </location>
</feature>
<dbReference type="Gene3D" id="3.90.226.10">
    <property type="entry name" value="2-enoyl-CoA Hydratase, Chain A, domain 1"/>
    <property type="match status" value="4"/>
</dbReference>
<evidence type="ECO:0000256" key="6">
    <source>
        <dbReference type="ARBA" id="ARBA00023136"/>
    </source>
</evidence>
<dbReference type="InterPro" id="IPR002142">
    <property type="entry name" value="Peptidase_S49"/>
</dbReference>